<protein>
    <recommendedName>
        <fullName evidence="4">EF-hand domain-containing protein</fullName>
    </recommendedName>
</protein>
<accession>A0AAD3DNF0</accession>
<comment type="caution">
    <text evidence="5">The sequence shown here is derived from an EMBL/GenBank/DDBJ whole genome shotgun (WGS) entry which is preliminary data.</text>
</comment>
<feature type="domain" description="EF-hand" evidence="4">
    <location>
        <begin position="117"/>
        <end position="152"/>
    </location>
</feature>
<dbReference type="Gene3D" id="1.10.238.10">
    <property type="entry name" value="EF-hand"/>
    <property type="match status" value="2"/>
</dbReference>
<reference evidence="5 6" key="1">
    <citation type="journal article" date="2021" name="Sci. Rep.">
        <title>Genome sequencing of the multicellular alga Astrephomene provides insights into convergent evolution of germ-soma differentiation.</title>
        <authorList>
            <person name="Yamashita S."/>
            <person name="Yamamoto K."/>
            <person name="Matsuzaki R."/>
            <person name="Suzuki S."/>
            <person name="Yamaguchi H."/>
            <person name="Hirooka S."/>
            <person name="Minakuchi Y."/>
            <person name="Miyagishima S."/>
            <person name="Kawachi M."/>
            <person name="Toyoda A."/>
            <person name="Nozaki H."/>
        </authorList>
    </citation>
    <scope>NUCLEOTIDE SEQUENCE [LARGE SCALE GENOMIC DNA]</scope>
    <source>
        <strain evidence="5 6">NIES-4017</strain>
    </source>
</reference>
<feature type="domain" description="EF-hand" evidence="4">
    <location>
        <begin position="153"/>
        <end position="185"/>
    </location>
</feature>
<keyword evidence="2" id="KW-0677">Repeat</keyword>
<dbReference type="PROSITE" id="PS50222">
    <property type="entry name" value="EF_HAND_2"/>
    <property type="match status" value="4"/>
</dbReference>
<dbReference type="Proteomes" id="UP001054857">
    <property type="component" value="Unassembled WGS sequence"/>
</dbReference>
<keyword evidence="1" id="KW-0479">Metal-binding</keyword>
<evidence type="ECO:0000313" key="5">
    <source>
        <dbReference type="EMBL" id="GFR43967.1"/>
    </source>
</evidence>
<dbReference type="InterPro" id="IPR018247">
    <property type="entry name" value="EF_Hand_1_Ca_BS"/>
</dbReference>
<evidence type="ECO:0000259" key="4">
    <source>
        <dbReference type="PROSITE" id="PS50222"/>
    </source>
</evidence>
<feature type="domain" description="EF-hand" evidence="4">
    <location>
        <begin position="25"/>
        <end position="60"/>
    </location>
</feature>
<keyword evidence="6" id="KW-1185">Reference proteome</keyword>
<keyword evidence="3" id="KW-0106">Calcium</keyword>
<sequence length="185" mass="21424">MSMAARHAAPGTKKRLGEGAKYSRADVLRLREIFDKHDHDNNGRVTISELLAANAFKNHELAVFRMLDVNRNGYLTFNEYLRRLFPYANDREFKVMLAWGMPHQGPPPEPLFEPTSRQLEEIKMLFNMMDRNRNGVIEVNELLMMAQTCGYEETDIANLFKKTDVDMNGSISFNEFVQLVRTSYI</sequence>
<dbReference type="EMBL" id="BMAR01000006">
    <property type="protein sequence ID" value="GFR43967.1"/>
    <property type="molecule type" value="Genomic_DNA"/>
</dbReference>
<dbReference type="SMART" id="SM00054">
    <property type="entry name" value="EFh"/>
    <property type="match status" value="4"/>
</dbReference>
<dbReference type="SUPFAM" id="SSF47473">
    <property type="entry name" value="EF-hand"/>
    <property type="match status" value="1"/>
</dbReference>
<dbReference type="Pfam" id="PF13499">
    <property type="entry name" value="EF-hand_7"/>
    <property type="match status" value="2"/>
</dbReference>
<gene>
    <name evidence="5" type="ORF">Agub_g5110</name>
</gene>
<proteinExistence type="predicted"/>
<dbReference type="InterPro" id="IPR002048">
    <property type="entry name" value="EF_hand_dom"/>
</dbReference>
<evidence type="ECO:0000256" key="3">
    <source>
        <dbReference type="ARBA" id="ARBA00022837"/>
    </source>
</evidence>
<dbReference type="PROSITE" id="PS00018">
    <property type="entry name" value="EF_HAND_1"/>
    <property type="match status" value="4"/>
</dbReference>
<dbReference type="InterPro" id="IPR011992">
    <property type="entry name" value="EF-hand-dom_pair"/>
</dbReference>
<evidence type="ECO:0000256" key="2">
    <source>
        <dbReference type="ARBA" id="ARBA00022737"/>
    </source>
</evidence>
<dbReference type="GO" id="GO:0005509">
    <property type="term" value="F:calcium ion binding"/>
    <property type="evidence" value="ECO:0007669"/>
    <property type="project" value="InterPro"/>
</dbReference>
<organism evidence="5 6">
    <name type="scientific">Astrephomene gubernaculifera</name>
    <dbReference type="NCBI Taxonomy" id="47775"/>
    <lineage>
        <taxon>Eukaryota</taxon>
        <taxon>Viridiplantae</taxon>
        <taxon>Chlorophyta</taxon>
        <taxon>core chlorophytes</taxon>
        <taxon>Chlorophyceae</taxon>
        <taxon>CS clade</taxon>
        <taxon>Chlamydomonadales</taxon>
        <taxon>Astrephomenaceae</taxon>
        <taxon>Astrephomene</taxon>
    </lineage>
</organism>
<evidence type="ECO:0000313" key="6">
    <source>
        <dbReference type="Proteomes" id="UP001054857"/>
    </source>
</evidence>
<dbReference type="AlphaFoldDB" id="A0AAD3DNF0"/>
<feature type="domain" description="EF-hand" evidence="4">
    <location>
        <begin position="62"/>
        <end position="90"/>
    </location>
</feature>
<name>A0AAD3DNF0_9CHLO</name>
<evidence type="ECO:0000256" key="1">
    <source>
        <dbReference type="ARBA" id="ARBA00022723"/>
    </source>
</evidence>
<dbReference type="PANTHER" id="PTHR45942">
    <property type="entry name" value="PROTEIN PHOSPATASE 3 REGULATORY SUBUNIT B ALPHA ISOFORM TYPE 1"/>
    <property type="match status" value="1"/>
</dbReference>